<proteinExistence type="predicted"/>
<sequence length="462" mass="49194">MARLLRGSANSSMRHSVGDVVVALFVFATVMCGSVSVCGAARQVPALDLVSRLAGGGGRVVTSRVDEADGWAAFNVGSSNEQTEGRIRDYTGRSVLQSGCGSGNPIDDCWRCDPNWENNRQNLADCAVGFGSKAVGGQGGQIYIVTDNSDNDTVNPAPGTLRYGVTQAEPLWIIFASDMNLTLKEELIMSSFKTIDGRGFDIHIAGGACLTLEYVTHVIVHGVHIHDCISTGPAVVRSNSTHFGQRGTTDGDAVNIFGSQDIWVDHCYFANCADGLVDVIMGSTDITVSNSYFTDHDKVMLLGAHPNDTMDGNLRVTVAFNHFGANLTQRLPRCRHGFFHVVNNDYTSWGIYAVGGSEAPTINSEGNRYSAPNVSTSKEVTMRIDDGGSDFGSANTWNWTSSGDLFLNGAFFTPSGATNSSFWNSTIYDTQATSFVALPATMVGNMTADAGPISYCQVGGAC</sequence>
<evidence type="ECO:0000313" key="2">
    <source>
        <dbReference type="Proteomes" id="UP000828922"/>
    </source>
</evidence>
<accession>A0ACB8HPX8</accession>
<organism evidence="1 2">
    <name type="scientific">Sphagnum magellanicum</name>
    <dbReference type="NCBI Taxonomy" id="128215"/>
    <lineage>
        <taxon>Eukaryota</taxon>
        <taxon>Viridiplantae</taxon>
        <taxon>Streptophyta</taxon>
        <taxon>Embryophyta</taxon>
        <taxon>Bryophyta</taxon>
        <taxon>Sphagnophytina</taxon>
        <taxon>Sphagnopsida</taxon>
        <taxon>Sphagnales</taxon>
        <taxon>Sphagnaceae</taxon>
        <taxon>Sphagnum</taxon>
    </lineage>
</organism>
<comment type="caution">
    <text evidence="1">The sequence shown here is derived from an EMBL/GenBank/DDBJ whole genome shotgun (WGS) entry which is preliminary data.</text>
</comment>
<name>A0ACB8HPX8_9BRYO</name>
<reference evidence="2" key="1">
    <citation type="journal article" date="2022" name="New Phytol.">
        <title>Phylogenomic structure and speciation in an emerging model: the Sphagnum magellanicum complex (Bryophyta).</title>
        <authorList>
            <person name="Shaw A.J."/>
            <person name="Piatkowski B."/>
            <person name="Duffy A.M."/>
            <person name="Aguero B."/>
            <person name="Imwattana K."/>
            <person name="Nieto-Lugilde M."/>
            <person name="Healey A."/>
            <person name="Weston D.J."/>
            <person name="Patel M.N."/>
            <person name="Schmutz J."/>
            <person name="Grimwood J."/>
            <person name="Yavitt J.B."/>
            <person name="Hassel K."/>
            <person name="Stenoien H.K."/>
            <person name="Flatberg K.I."/>
            <person name="Bickford C.P."/>
            <person name="Hicks K.A."/>
        </authorList>
    </citation>
    <scope>NUCLEOTIDE SEQUENCE [LARGE SCALE GENOMIC DNA]</scope>
</reference>
<evidence type="ECO:0000313" key="1">
    <source>
        <dbReference type="EMBL" id="KAH9558280.1"/>
    </source>
</evidence>
<keyword evidence="2" id="KW-1185">Reference proteome</keyword>
<gene>
    <name evidence="1" type="ORF">CY35_07G130300</name>
</gene>
<protein>
    <submittedName>
        <fullName evidence="1">Uncharacterized protein</fullName>
    </submittedName>
</protein>
<dbReference type="EMBL" id="CM038913">
    <property type="protein sequence ID" value="KAH9558280.1"/>
    <property type="molecule type" value="Genomic_DNA"/>
</dbReference>
<dbReference type="Proteomes" id="UP000828922">
    <property type="component" value="Linkage Group LG07"/>
</dbReference>